<feature type="transmembrane region" description="Helical" evidence="3">
    <location>
        <begin position="21"/>
        <end position="42"/>
    </location>
</feature>
<gene>
    <name evidence="4" type="ORF">H1R20_g3787</name>
</gene>
<dbReference type="PANTHER" id="PTHR12475">
    <property type="match status" value="1"/>
</dbReference>
<comment type="similarity">
    <text evidence="1">Belongs to the lcsJ thioesterase family.</text>
</comment>
<dbReference type="OrthoDB" id="265761at2759"/>
<dbReference type="Gene3D" id="3.10.129.10">
    <property type="entry name" value="Hotdog Thioesterase"/>
    <property type="match status" value="1"/>
</dbReference>
<evidence type="ECO:0000313" key="5">
    <source>
        <dbReference type="Proteomes" id="UP001140091"/>
    </source>
</evidence>
<protein>
    <submittedName>
        <fullName evidence="4">Uncharacterized protein</fullName>
    </submittedName>
</protein>
<sequence length="375" mass="42542">MPSSDVVTISRRLRTMDLSRLRMVLGGLPTVLKYLVIFVFLLNIRSWPLGWHIRIWRPAVWLRVRHWFVNLRSSIYSKDKSRKIEDKWFESVAQLGGNPLDFTSHYKTWASVDESDFNGHLSNSSYPKTLDAARFKAAIEMFPMLFRETGWIPLAGTHFHFIREIPILASYEVRSRIAAWDSKWFYIIHRFVSKPKKGGRPKKQIEQTPHPTVLPSLRTVSGPEEISANGTPFDSTSETSTKATLKSVSNLIAAEEPDGATLHTIAVSHLCFKVGRITIPPSIVFAFNGLTGHESGSNPPPHWDKVRELTAKEAGGSRKKMAEFLKGGWRNVPEDERWWEQAFADIAERNAANLKEVEQLKKGMEGARQVGVHTA</sequence>
<keyword evidence="5" id="KW-1185">Reference proteome</keyword>
<dbReference type="InterPro" id="IPR051490">
    <property type="entry name" value="THEM6_lcsJ_thioesterase"/>
</dbReference>
<keyword evidence="3" id="KW-1133">Transmembrane helix</keyword>
<reference evidence="4" key="1">
    <citation type="submission" date="2022-06" db="EMBL/GenBank/DDBJ databases">
        <title>Genome Sequence of Candolleomyces eurysporus.</title>
        <authorList>
            <person name="Buettner E."/>
        </authorList>
    </citation>
    <scope>NUCLEOTIDE SEQUENCE</scope>
    <source>
        <strain evidence="4">VTCC 930004</strain>
    </source>
</reference>
<keyword evidence="3" id="KW-0472">Membrane</keyword>
<evidence type="ECO:0000256" key="3">
    <source>
        <dbReference type="SAM" id="Phobius"/>
    </source>
</evidence>
<name>A0A9W8JEZ8_9AGAR</name>
<evidence type="ECO:0000256" key="2">
    <source>
        <dbReference type="SAM" id="MobiDB-lite"/>
    </source>
</evidence>
<comment type="caution">
    <text evidence="4">The sequence shown here is derived from an EMBL/GenBank/DDBJ whole genome shotgun (WGS) entry which is preliminary data.</text>
</comment>
<proteinExistence type="inferred from homology"/>
<evidence type="ECO:0000256" key="1">
    <source>
        <dbReference type="ARBA" id="ARBA00038476"/>
    </source>
</evidence>
<feature type="non-terminal residue" evidence="4">
    <location>
        <position position="375"/>
    </location>
</feature>
<accession>A0A9W8JEZ8</accession>
<dbReference type="CDD" id="cd00586">
    <property type="entry name" value="4HBT"/>
    <property type="match status" value="1"/>
</dbReference>
<dbReference type="SUPFAM" id="SSF54637">
    <property type="entry name" value="Thioesterase/thiol ester dehydrase-isomerase"/>
    <property type="match status" value="1"/>
</dbReference>
<dbReference type="InterPro" id="IPR029069">
    <property type="entry name" value="HotDog_dom_sf"/>
</dbReference>
<dbReference type="PANTHER" id="PTHR12475:SF4">
    <property type="entry name" value="PROTEIN THEM6"/>
    <property type="match status" value="1"/>
</dbReference>
<feature type="region of interest" description="Disordered" evidence="2">
    <location>
        <begin position="197"/>
        <end position="218"/>
    </location>
</feature>
<dbReference type="Proteomes" id="UP001140091">
    <property type="component" value="Unassembled WGS sequence"/>
</dbReference>
<dbReference type="EMBL" id="JANBPK010000747">
    <property type="protein sequence ID" value="KAJ2933312.1"/>
    <property type="molecule type" value="Genomic_DNA"/>
</dbReference>
<dbReference type="Pfam" id="PF13279">
    <property type="entry name" value="4HBT_2"/>
    <property type="match status" value="1"/>
</dbReference>
<evidence type="ECO:0000313" key="4">
    <source>
        <dbReference type="EMBL" id="KAJ2933312.1"/>
    </source>
</evidence>
<organism evidence="4 5">
    <name type="scientific">Candolleomyces eurysporus</name>
    <dbReference type="NCBI Taxonomy" id="2828524"/>
    <lineage>
        <taxon>Eukaryota</taxon>
        <taxon>Fungi</taxon>
        <taxon>Dikarya</taxon>
        <taxon>Basidiomycota</taxon>
        <taxon>Agaricomycotina</taxon>
        <taxon>Agaricomycetes</taxon>
        <taxon>Agaricomycetidae</taxon>
        <taxon>Agaricales</taxon>
        <taxon>Agaricineae</taxon>
        <taxon>Psathyrellaceae</taxon>
        <taxon>Candolleomyces</taxon>
    </lineage>
</organism>
<keyword evidence="3" id="KW-0812">Transmembrane</keyword>
<dbReference type="AlphaFoldDB" id="A0A9W8JEZ8"/>